<evidence type="ECO:0000313" key="3">
    <source>
        <dbReference type="Proteomes" id="UP001177934"/>
    </source>
</evidence>
<dbReference type="RefSeq" id="WP_234237617.1">
    <property type="nucleotide sequence ID" value="NZ_CAXSLT010000003.1"/>
</dbReference>
<evidence type="ECO:0000313" key="2">
    <source>
        <dbReference type="EMBL" id="WHX08548.1"/>
    </source>
</evidence>
<accession>A0AA95HKF2</accession>
<dbReference type="SUPFAM" id="SSF51161">
    <property type="entry name" value="Trimeric LpxA-like enzymes"/>
    <property type="match status" value="1"/>
</dbReference>
<dbReference type="Pfam" id="PF00132">
    <property type="entry name" value="Hexapep"/>
    <property type="match status" value="1"/>
</dbReference>
<protein>
    <recommendedName>
        <fullName evidence="4">Transferase</fullName>
    </recommendedName>
</protein>
<dbReference type="Proteomes" id="UP001177934">
    <property type="component" value="Chromosome"/>
</dbReference>
<dbReference type="AlphaFoldDB" id="A0AA95HKF2"/>
<evidence type="ECO:0008006" key="4">
    <source>
        <dbReference type="Google" id="ProtNLM"/>
    </source>
</evidence>
<dbReference type="EMBL" id="CP126056">
    <property type="protein sequence ID" value="WHX08548.1"/>
    <property type="molecule type" value="Genomic_DNA"/>
</dbReference>
<evidence type="ECO:0000256" key="1">
    <source>
        <dbReference type="SAM" id="MobiDB-lite"/>
    </source>
</evidence>
<feature type="region of interest" description="Disordered" evidence="1">
    <location>
        <begin position="31"/>
        <end position="53"/>
    </location>
</feature>
<organism evidence="2 3">
    <name type="scientific">Phocaeicola dorei</name>
    <dbReference type="NCBI Taxonomy" id="357276"/>
    <lineage>
        <taxon>Bacteria</taxon>
        <taxon>Pseudomonadati</taxon>
        <taxon>Bacteroidota</taxon>
        <taxon>Bacteroidia</taxon>
        <taxon>Bacteroidales</taxon>
        <taxon>Bacteroidaceae</taxon>
        <taxon>Phocaeicola</taxon>
    </lineage>
</organism>
<proteinExistence type="predicted"/>
<dbReference type="InterPro" id="IPR001451">
    <property type="entry name" value="Hexapep"/>
</dbReference>
<dbReference type="InterPro" id="IPR011004">
    <property type="entry name" value="Trimer_LpxA-like_sf"/>
</dbReference>
<gene>
    <name evidence="2" type="ORF">QNN11_13610</name>
</gene>
<sequence>MIGNNVWIDESARITSGIAIGDGGIIGTNAVMPHDVPSGRGGRDVGVCAREEG</sequence>
<name>A0AA95HKF2_9BACT</name>
<dbReference type="Gene3D" id="2.160.10.10">
    <property type="entry name" value="Hexapeptide repeat proteins"/>
    <property type="match status" value="1"/>
</dbReference>
<reference evidence="2" key="1">
    <citation type="journal article" date="2023" name="Nat. Commun.">
        <title>Identification of a novel Human Milk Oligosaccharides utilization cluster in the infant gut commensal Bacteroides dorei.</title>
        <authorList>
            <person name="Kijner S."/>
            <person name="Ennis D."/>
            <person name="Shmorak S."/>
            <person name="Florentin A."/>
            <person name="Yassour M."/>
        </authorList>
    </citation>
    <scope>NUCLEOTIDE SEQUENCE</scope>
    <source>
        <strain evidence="2">2</strain>
    </source>
</reference>